<feature type="transmembrane region" description="Helical" evidence="1">
    <location>
        <begin position="176"/>
        <end position="199"/>
    </location>
</feature>
<keyword evidence="1" id="KW-1133">Transmembrane helix</keyword>
<feature type="transmembrane region" description="Helical" evidence="1">
    <location>
        <begin position="45"/>
        <end position="66"/>
    </location>
</feature>
<reference evidence="5" key="1">
    <citation type="submission" date="2017-02" db="UniProtKB">
        <authorList>
            <consortium name="WormBaseParasite"/>
        </authorList>
    </citation>
    <scope>IDENTIFICATION</scope>
</reference>
<sequence length="213" mass="23889">MPLNQMVRYGVFGIYMLEGATIIIIIIFAVTAITRISGLACKYAVILNQLVAQAASGFALFVAGFGRTIVLLVTENKPVSQRHCALMPWNILFAWSEGMTAFAMAIVGTDRLISLVFPLYYFKHSNRSQIIQIVIATAVITANQIYLTLDSLSYTEAKHDRLCWIQSSMSCREKDILFYTKVIVGCVVNICVHILVGIITRKFWKRTIIQTKV</sequence>
<evidence type="ECO:0000313" key="4">
    <source>
        <dbReference type="Proteomes" id="UP000274756"/>
    </source>
</evidence>
<feature type="transmembrane region" description="Helical" evidence="1">
    <location>
        <begin position="12"/>
        <end position="33"/>
    </location>
</feature>
<proteinExistence type="predicted"/>
<evidence type="ECO:0000313" key="2">
    <source>
        <dbReference type="EMBL" id="VDN57170.1"/>
    </source>
</evidence>
<reference evidence="2 4" key="2">
    <citation type="submission" date="2018-11" db="EMBL/GenBank/DDBJ databases">
        <authorList>
            <consortium name="Pathogen Informatics"/>
        </authorList>
    </citation>
    <scope>NUCLEOTIDE SEQUENCE [LARGE SCALE GENOMIC DNA]</scope>
</reference>
<dbReference type="Gene3D" id="1.20.1070.10">
    <property type="entry name" value="Rhodopsin 7-helix transmembrane proteins"/>
    <property type="match status" value="1"/>
</dbReference>
<evidence type="ECO:0000256" key="1">
    <source>
        <dbReference type="SAM" id="Phobius"/>
    </source>
</evidence>
<feature type="transmembrane region" description="Helical" evidence="1">
    <location>
        <begin position="86"/>
        <end position="109"/>
    </location>
</feature>
<dbReference type="WBParaSite" id="DME_0000298401-mRNA-1">
    <property type="protein sequence ID" value="DME_0000298401-mRNA-1"/>
    <property type="gene ID" value="DME_0000298401"/>
</dbReference>
<evidence type="ECO:0000313" key="3">
    <source>
        <dbReference type="Proteomes" id="UP000038040"/>
    </source>
</evidence>
<protein>
    <submittedName>
        <fullName evidence="5">G_PROTEIN_RECEP_F1_2 domain-containing protein</fullName>
    </submittedName>
</protein>
<keyword evidence="1" id="KW-0472">Membrane</keyword>
<dbReference type="OrthoDB" id="5858893at2759"/>
<dbReference type="EMBL" id="UYYG01001159">
    <property type="protein sequence ID" value="VDN57170.1"/>
    <property type="molecule type" value="Genomic_DNA"/>
</dbReference>
<dbReference type="AlphaFoldDB" id="A0A0N4U7L6"/>
<gene>
    <name evidence="2" type="ORF">DME_LOCUS7143</name>
</gene>
<organism evidence="3 5">
    <name type="scientific">Dracunculus medinensis</name>
    <name type="common">Guinea worm</name>
    <dbReference type="NCBI Taxonomy" id="318479"/>
    <lineage>
        <taxon>Eukaryota</taxon>
        <taxon>Metazoa</taxon>
        <taxon>Ecdysozoa</taxon>
        <taxon>Nematoda</taxon>
        <taxon>Chromadorea</taxon>
        <taxon>Rhabditida</taxon>
        <taxon>Spirurina</taxon>
        <taxon>Dracunculoidea</taxon>
        <taxon>Dracunculidae</taxon>
        <taxon>Dracunculus</taxon>
    </lineage>
</organism>
<evidence type="ECO:0000313" key="5">
    <source>
        <dbReference type="WBParaSite" id="DME_0000298401-mRNA-1"/>
    </source>
</evidence>
<dbReference type="Proteomes" id="UP000038040">
    <property type="component" value="Unplaced"/>
</dbReference>
<keyword evidence="1" id="KW-0812">Transmembrane</keyword>
<dbReference type="Proteomes" id="UP000274756">
    <property type="component" value="Unassembled WGS sequence"/>
</dbReference>
<name>A0A0N4U7L6_DRAME</name>
<keyword evidence="4" id="KW-1185">Reference proteome</keyword>
<accession>A0A0N4U7L6</accession>